<proteinExistence type="predicted"/>
<dbReference type="EMBL" id="FONN01000023">
    <property type="protein sequence ID" value="SFF29083.1"/>
    <property type="molecule type" value="Genomic_DNA"/>
</dbReference>
<dbReference type="AlphaFoldDB" id="A0A1I2HI50"/>
<organism evidence="1 2">
    <name type="scientific">Paenibacillus algorifonticola</name>
    <dbReference type="NCBI Taxonomy" id="684063"/>
    <lineage>
        <taxon>Bacteria</taxon>
        <taxon>Bacillati</taxon>
        <taxon>Bacillota</taxon>
        <taxon>Bacilli</taxon>
        <taxon>Bacillales</taxon>
        <taxon>Paenibacillaceae</taxon>
        <taxon>Paenibacillus</taxon>
    </lineage>
</organism>
<gene>
    <name evidence="1" type="ORF">SAMN04487969_12362</name>
</gene>
<keyword evidence="2" id="KW-1185">Reference proteome</keyword>
<dbReference type="Proteomes" id="UP000183410">
    <property type="component" value="Unassembled WGS sequence"/>
</dbReference>
<protein>
    <submittedName>
        <fullName evidence="1">Uncharacterized protein</fullName>
    </submittedName>
</protein>
<reference evidence="2" key="1">
    <citation type="submission" date="2016-10" db="EMBL/GenBank/DDBJ databases">
        <authorList>
            <person name="Varghese N."/>
            <person name="Submissions S."/>
        </authorList>
    </citation>
    <scope>NUCLEOTIDE SEQUENCE [LARGE SCALE GENOMIC DNA]</scope>
    <source>
        <strain evidence="2">CGMCC 1.10223</strain>
    </source>
</reference>
<accession>A0A1I2HI50</accession>
<evidence type="ECO:0000313" key="2">
    <source>
        <dbReference type="Proteomes" id="UP000183410"/>
    </source>
</evidence>
<name>A0A1I2HI50_9BACL</name>
<evidence type="ECO:0000313" key="1">
    <source>
        <dbReference type="EMBL" id="SFF29083.1"/>
    </source>
</evidence>
<sequence>MGLYFTLETVALPPDDGDSRLRLKYRERIALGYPFSIFLGMKRAAPPEDGDSRFTLTYRKVYEFAHPFSIRFVETMASIERTPSGVSS</sequence>